<feature type="region of interest" description="Disordered" evidence="1">
    <location>
        <begin position="118"/>
        <end position="141"/>
    </location>
</feature>
<evidence type="ECO:0000313" key="2">
    <source>
        <dbReference type="EMBL" id="AOJ74638.1"/>
    </source>
</evidence>
<accession>A0A1B4LBW2</accession>
<dbReference type="EMBL" id="CP013420">
    <property type="protein sequence ID" value="AOJ74638.1"/>
    <property type="molecule type" value="Genomic_DNA"/>
</dbReference>
<name>A0A1B4LBW2_9BURK</name>
<dbReference type="RefSeq" id="WP_059734024.1">
    <property type="nucleotide sequence ID" value="NZ_CP013420.1"/>
</dbReference>
<protein>
    <submittedName>
        <fullName evidence="2">Uncharacterized protein</fullName>
    </submittedName>
</protein>
<proteinExistence type="predicted"/>
<gene>
    <name evidence="2" type="ORF">WJ35_05845</name>
</gene>
<evidence type="ECO:0000313" key="3">
    <source>
        <dbReference type="Proteomes" id="UP000243680"/>
    </source>
</evidence>
<dbReference type="AlphaFoldDB" id="A0A1B4LBW2"/>
<dbReference type="Proteomes" id="UP000243680">
    <property type="component" value="Chromosome 1"/>
</dbReference>
<reference evidence="2 3" key="1">
    <citation type="submission" date="2015-12" db="EMBL/GenBank/DDBJ databases">
        <title>Diversity of Burkholderia near neighbor genomes.</title>
        <authorList>
            <person name="Sahl J."/>
            <person name="Wagner D."/>
            <person name="Keim P."/>
        </authorList>
    </citation>
    <scope>NUCLEOTIDE SEQUENCE [LARGE SCALE GENOMIC DNA]</scope>
    <source>
        <strain evidence="2 3">MSMB0783</strain>
    </source>
</reference>
<sequence length="208" mass="20611">MPIIGNLPNNLQNGTTADASQVMADFNFIVNQVNANANPTGTLTAPSGTTMAFQQASAPLGWTAQTNAIYLDAFMRSVTPSAFSGSGGTVGAGNLILGPISGDGHVLSVAEMPAHAHTDSGHVHGTTENPHTHPGPGGASFYTNAASGANYGGGGTSFAIAAATGGATTSLTVNSSTANLQNTGGGGAHSHTLTANCKYVDQIVAVKS</sequence>
<organism evidence="2 3">
    <name type="scientific">Burkholderia ubonensis</name>
    <dbReference type="NCBI Taxonomy" id="101571"/>
    <lineage>
        <taxon>Bacteria</taxon>
        <taxon>Pseudomonadati</taxon>
        <taxon>Pseudomonadota</taxon>
        <taxon>Betaproteobacteria</taxon>
        <taxon>Burkholderiales</taxon>
        <taxon>Burkholderiaceae</taxon>
        <taxon>Burkholderia</taxon>
        <taxon>Burkholderia cepacia complex</taxon>
    </lineage>
</organism>
<evidence type="ECO:0000256" key="1">
    <source>
        <dbReference type="SAM" id="MobiDB-lite"/>
    </source>
</evidence>